<reference evidence="3" key="2">
    <citation type="submission" date="2022-01" db="EMBL/GenBank/DDBJ databases">
        <authorList>
            <person name="Yamashiro T."/>
            <person name="Shiraishi A."/>
            <person name="Satake H."/>
            <person name="Nakayama K."/>
        </authorList>
    </citation>
    <scope>NUCLEOTIDE SEQUENCE</scope>
</reference>
<keyword evidence="2" id="KW-1133">Transmembrane helix</keyword>
<comment type="caution">
    <text evidence="3">The sequence shown here is derived from an EMBL/GenBank/DDBJ whole genome shotgun (WGS) entry which is preliminary data.</text>
</comment>
<gene>
    <name evidence="3" type="ORF">Tco_0922169</name>
</gene>
<feature type="compositionally biased region" description="Basic and acidic residues" evidence="1">
    <location>
        <begin position="117"/>
        <end position="126"/>
    </location>
</feature>
<sequence>IFQKGSPLVEDVSREIAKMRLDGTLGNLEKKWFEEGFSIPSRNSTHANILKLDSFGGVFISNAVSLALALLIALICTKLDIENIGLELMFKALKILSLKGSVAPAPESESEYESASDSEHEPQRDP</sequence>
<keyword evidence="2" id="KW-0472">Membrane</keyword>
<accession>A0ABQ5CYK7</accession>
<keyword evidence="2" id="KW-0812">Transmembrane</keyword>
<dbReference type="InterPro" id="IPR015683">
    <property type="entry name" value="Ionotropic_Glu_rcpt"/>
</dbReference>
<dbReference type="Gene3D" id="3.40.190.10">
    <property type="entry name" value="Periplasmic binding protein-like II"/>
    <property type="match status" value="1"/>
</dbReference>
<name>A0ABQ5CYK7_9ASTR</name>
<dbReference type="Proteomes" id="UP001151760">
    <property type="component" value="Unassembled WGS sequence"/>
</dbReference>
<dbReference type="PANTHER" id="PTHR18966">
    <property type="entry name" value="IONOTROPIC GLUTAMATE RECEPTOR"/>
    <property type="match status" value="1"/>
</dbReference>
<dbReference type="SUPFAM" id="SSF53850">
    <property type="entry name" value="Periplasmic binding protein-like II"/>
    <property type="match status" value="1"/>
</dbReference>
<protein>
    <submittedName>
        <fullName evidence="3">Uncharacterized protein</fullName>
    </submittedName>
</protein>
<reference evidence="3" key="1">
    <citation type="journal article" date="2022" name="Int. J. Mol. Sci.">
        <title>Draft Genome of Tanacetum Coccineum: Genomic Comparison of Closely Related Tanacetum-Family Plants.</title>
        <authorList>
            <person name="Yamashiro T."/>
            <person name="Shiraishi A."/>
            <person name="Nakayama K."/>
            <person name="Satake H."/>
        </authorList>
    </citation>
    <scope>NUCLEOTIDE SEQUENCE</scope>
</reference>
<feature type="non-terminal residue" evidence="3">
    <location>
        <position position="1"/>
    </location>
</feature>
<evidence type="ECO:0000313" key="4">
    <source>
        <dbReference type="Proteomes" id="UP001151760"/>
    </source>
</evidence>
<proteinExistence type="predicted"/>
<feature type="transmembrane region" description="Helical" evidence="2">
    <location>
        <begin position="55"/>
        <end position="76"/>
    </location>
</feature>
<evidence type="ECO:0000256" key="2">
    <source>
        <dbReference type="SAM" id="Phobius"/>
    </source>
</evidence>
<keyword evidence="4" id="KW-1185">Reference proteome</keyword>
<evidence type="ECO:0000256" key="1">
    <source>
        <dbReference type="SAM" id="MobiDB-lite"/>
    </source>
</evidence>
<dbReference type="EMBL" id="BQNB010014733">
    <property type="protein sequence ID" value="GJT31750.1"/>
    <property type="molecule type" value="Genomic_DNA"/>
</dbReference>
<organism evidence="3 4">
    <name type="scientific">Tanacetum coccineum</name>
    <dbReference type="NCBI Taxonomy" id="301880"/>
    <lineage>
        <taxon>Eukaryota</taxon>
        <taxon>Viridiplantae</taxon>
        <taxon>Streptophyta</taxon>
        <taxon>Embryophyta</taxon>
        <taxon>Tracheophyta</taxon>
        <taxon>Spermatophyta</taxon>
        <taxon>Magnoliopsida</taxon>
        <taxon>eudicotyledons</taxon>
        <taxon>Gunneridae</taxon>
        <taxon>Pentapetalae</taxon>
        <taxon>asterids</taxon>
        <taxon>campanulids</taxon>
        <taxon>Asterales</taxon>
        <taxon>Asteraceae</taxon>
        <taxon>Asteroideae</taxon>
        <taxon>Anthemideae</taxon>
        <taxon>Anthemidinae</taxon>
        <taxon>Tanacetum</taxon>
    </lineage>
</organism>
<feature type="region of interest" description="Disordered" evidence="1">
    <location>
        <begin position="103"/>
        <end position="126"/>
    </location>
</feature>
<evidence type="ECO:0000313" key="3">
    <source>
        <dbReference type="EMBL" id="GJT31750.1"/>
    </source>
</evidence>